<dbReference type="EMBL" id="JAKIKP010000001">
    <property type="protein sequence ID" value="MCL1141194.1"/>
    <property type="molecule type" value="Genomic_DNA"/>
</dbReference>
<evidence type="ECO:0000313" key="3">
    <source>
        <dbReference type="Proteomes" id="UP001139333"/>
    </source>
</evidence>
<keyword evidence="1" id="KW-0812">Transmembrane</keyword>
<dbReference type="RefSeq" id="WP_248993887.1">
    <property type="nucleotide sequence ID" value="NZ_JAKIKP010000001.1"/>
</dbReference>
<comment type="caution">
    <text evidence="2">The sequence shown here is derived from an EMBL/GenBank/DDBJ whole genome shotgun (WGS) entry which is preliminary data.</text>
</comment>
<keyword evidence="3" id="KW-1185">Reference proteome</keyword>
<organism evidence="2 3">
    <name type="scientific">Shewanella gaetbuli</name>
    <dbReference type="NCBI Taxonomy" id="220752"/>
    <lineage>
        <taxon>Bacteria</taxon>
        <taxon>Pseudomonadati</taxon>
        <taxon>Pseudomonadota</taxon>
        <taxon>Gammaproteobacteria</taxon>
        <taxon>Alteromonadales</taxon>
        <taxon>Shewanellaceae</taxon>
        <taxon>Shewanella</taxon>
    </lineage>
</organism>
<feature type="transmembrane region" description="Helical" evidence="1">
    <location>
        <begin position="104"/>
        <end position="120"/>
    </location>
</feature>
<proteinExistence type="predicted"/>
<evidence type="ECO:0000256" key="1">
    <source>
        <dbReference type="SAM" id="Phobius"/>
    </source>
</evidence>
<feature type="transmembrane region" description="Helical" evidence="1">
    <location>
        <begin position="274"/>
        <end position="291"/>
    </location>
</feature>
<gene>
    <name evidence="2" type="ORF">L2672_00560</name>
</gene>
<keyword evidence="1" id="KW-1133">Transmembrane helix</keyword>
<feature type="transmembrane region" description="Helical" evidence="1">
    <location>
        <begin position="249"/>
        <end position="267"/>
    </location>
</feature>
<evidence type="ECO:0000313" key="2">
    <source>
        <dbReference type="EMBL" id="MCL1141194.1"/>
    </source>
</evidence>
<sequence length="344" mass="38689">MFHSHANPIIRLVFAPILLLFYLQYSGAPMPILGPIFVVILLTLMPSRPPFNMMVKILLSLFFISFGLVILGNLLINTPTGYSLFLFAILFWSYYRSHHDPKDILSTLTLIVVIVMTVMAKQLNASIDGLPYIMFEEFLIAIIVTMLSFVLFPGEEKDILPDEENNDTYEVDVKLVLLKAVAMWVVIMALIGIGGSQVMLIAITISNLIKIPNREGHKEFKYNRLVTTSIGILFTLPVMFLYSFGVPTWVLLGFTLFFGIQLACYAIRRQCRFSLYQLMFTNFTVLTYQIIKHEGILSLPAELMRLVSIVIAILVGGLIINLLSSEPPKLKSVADEQLDADASP</sequence>
<protein>
    <submittedName>
        <fullName evidence="2">DUF2955 domain-containing protein</fullName>
    </submittedName>
</protein>
<feature type="transmembrane region" description="Helical" evidence="1">
    <location>
        <begin position="31"/>
        <end position="47"/>
    </location>
</feature>
<feature type="transmembrane region" description="Helical" evidence="1">
    <location>
        <begin position="181"/>
        <end position="205"/>
    </location>
</feature>
<feature type="transmembrane region" description="Helical" evidence="1">
    <location>
        <begin position="59"/>
        <end position="92"/>
    </location>
</feature>
<accession>A0A9X1ZF31</accession>
<dbReference type="InterPro" id="IPR022604">
    <property type="entry name" value="DUF2955"/>
</dbReference>
<dbReference type="Pfam" id="PF11168">
    <property type="entry name" value="DUF2955"/>
    <property type="match status" value="1"/>
</dbReference>
<keyword evidence="1" id="KW-0472">Membrane</keyword>
<name>A0A9X1ZF31_9GAMM</name>
<dbReference type="Proteomes" id="UP001139333">
    <property type="component" value="Unassembled WGS sequence"/>
</dbReference>
<feature type="transmembrane region" description="Helical" evidence="1">
    <location>
        <begin position="303"/>
        <end position="323"/>
    </location>
</feature>
<dbReference type="AlphaFoldDB" id="A0A9X1ZF31"/>
<feature type="transmembrane region" description="Helical" evidence="1">
    <location>
        <begin position="132"/>
        <end position="152"/>
    </location>
</feature>
<reference evidence="2" key="1">
    <citation type="submission" date="2022-01" db="EMBL/GenBank/DDBJ databases">
        <title>Whole genome-based taxonomy of the Shewanellaceae.</title>
        <authorList>
            <person name="Martin-Rodriguez A.J."/>
        </authorList>
    </citation>
    <scope>NUCLEOTIDE SEQUENCE</scope>
    <source>
        <strain evidence="2">DSM 16422</strain>
    </source>
</reference>
<feature type="transmembrane region" description="Helical" evidence="1">
    <location>
        <begin position="225"/>
        <end position="243"/>
    </location>
</feature>